<dbReference type="Proteomes" id="UP000777438">
    <property type="component" value="Unassembled WGS sequence"/>
</dbReference>
<evidence type="ECO:0000256" key="1">
    <source>
        <dbReference type="SAM" id="MobiDB-lite"/>
    </source>
</evidence>
<dbReference type="EMBL" id="JAGPYM010000007">
    <property type="protein sequence ID" value="KAH6892194.1"/>
    <property type="molecule type" value="Genomic_DNA"/>
</dbReference>
<keyword evidence="2" id="KW-0472">Membrane</keyword>
<keyword evidence="2" id="KW-0812">Transmembrane</keyword>
<protein>
    <submittedName>
        <fullName evidence="3">Uncharacterized protein</fullName>
    </submittedName>
</protein>
<proteinExistence type="predicted"/>
<feature type="transmembrane region" description="Helical" evidence="2">
    <location>
        <begin position="348"/>
        <end position="369"/>
    </location>
</feature>
<keyword evidence="4" id="KW-1185">Reference proteome</keyword>
<organism evidence="3 4">
    <name type="scientific">Thelonectria olida</name>
    <dbReference type="NCBI Taxonomy" id="1576542"/>
    <lineage>
        <taxon>Eukaryota</taxon>
        <taxon>Fungi</taxon>
        <taxon>Dikarya</taxon>
        <taxon>Ascomycota</taxon>
        <taxon>Pezizomycotina</taxon>
        <taxon>Sordariomycetes</taxon>
        <taxon>Hypocreomycetidae</taxon>
        <taxon>Hypocreales</taxon>
        <taxon>Nectriaceae</taxon>
        <taxon>Thelonectria</taxon>
    </lineage>
</organism>
<evidence type="ECO:0000256" key="2">
    <source>
        <dbReference type="SAM" id="Phobius"/>
    </source>
</evidence>
<comment type="caution">
    <text evidence="3">The sequence shown here is derived from an EMBL/GenBank/DDBJ whole genome shotgun (WGS) entry which is preliminary data.</text>
</comment>
<reference evidence="3 4" key="1">
    <citation type="journal article" date="2021" name="Nat. Commun.">
        <title>Genetic determinants of endophytism in the Arabidopsis root mycobiome.</title>
        <authorList>
            <person name="Mesny F."/>
            <person name="Miyauchi S."/>
            <person name="Thiergart T."/>
            <person name="Pickel B."/>
            <person name="Atanasova L."/>
            <person name="Karlsson M."/>
            <person name="Huettel B."/>
            <person name="Barry K.W."/>
            <person name="Haridas S."/>
            <person name="Chen C."/>
            <person name="Bauer D."/>
            <person name="Andreopoulos W."/>
            <person name="Pangilinan J."/>
            <person name="LaButti K."/>
            <person name="Riley R."/>
            <person name="Lipzen A."/>
            <person name="Clum A."/>
            <person name="Drula E."/>
            <person name="Henrissat B."/>
            <person name="Kohler A."/>
            <person name="Grigoriev I.V."/>
            <person name="Martin F.M."/>
            <person name="Hacquard S."/>
        </authorList>
    </citation>
    <scope>NUCLEOTIDE SEQUENCE [LARGE SCALE GENOMIC DNA]</scope>
    <source>
        <strain evidence="3 4">MPI-CAGE-CH-0241</strain>
    </source>
</reference>
<name>A0A9P8W8C4_9HYPO</name>
<evidence type="ECO:0000313" key="4">
    <source>
        <dbReference type="Proteomes" id="UP000777438"/>
    </source>
</evidence>
<evidence type="ECO:0000313" key="3">
    <source>
        <dbReference type="EMBL" id="KAH6892194.1"/>
    </source>
</evidence>
<keyword evidence="2" id="KW-1133">Transmembrane helix</keyword>
<gene>
    <name evidence="3" type="ORF">B0T10DRAFT_604969</name>
</gene>
<feature type="transmembrane region" description="Helical" evidence="2">
    <location>
        <begin position="375"/>
        <end position="400"/>
    </location>
</feature>
<dbReference type="AlphaFoldDB" id="A0A9P8W8C4"/>
<dbReference type="OrthoDB" id="9988102at2759"/>
<sequence>MGLDPSSGAFGAGPGLDPPTPAHGHGPVGHNRYSSPSIEPPQMSDFRMPQSFAPIPEAAAPTPNPHLPSSYDTPYQQDYYLDILPPVGGGNADADEEDSPVSPSKKAGGYVKVTDLDATGRRQFAPPYPMSVQPMPPYPTSAQTVPELAPPVPNLSGPSPAFGGQNYITTSGQANTTTVQPILPAPAAPAPGLRHYDTDKPTCSLNIVCYRSGQEGCKLEQVQCTLKLKFDNHSAFQNTIAGNPNLVYTDVHFFREMRRLFNTKMSSPWRRYLSLKTLKGFRILSYTPTSRPTVVPFDGFILQEMMYAYRNPGRVSTSTDWIEWVFRLRRADRRHAVEFVEGWDSTRIGIAGIIPWVSSCLVAIAWTAAGGDPQTTFTVASFILTSSSIILALLAIVSSIESSGNNIM</sequence>
<feature type="region of interest" description="Disordered" evidence="1">
    <location>
        <begin position="1"/>
        <end position="108"/>
    </location>
</feature>
<accession>A0A9P8W8C4</accession>